<dbReference type="GO" id="GO:0004602">
    <property type="term" value="F:glutathione peroxidase activity"/>
    <property type="evidence" value="ECO:0007669"/>
    <property type="project" value="TreeGrafter"/>
</dbReference>
<dbReference type="InterPro" id="IPR001853">
    <property type="entry name" value="DSBA-like_thioredoxin_dom"/>
</dbReference>
<dbReference type="SUPFAM" id="SSF52833">
    <property type="entry name" value="Thioredoxin-like"/>
    <property type="match status" value="1"/>
</dbReference>
<keyword evidence="1" id="KW-0413">Isomerase</keyword>
<dbReference type="AlphaFoldDB" id="A0A172YBQ5"/>
<comment type="catalytic activity">
    <reaction evidence="1">
        <text>2-hydroxychromene-2-carboxylate = (3E)-4-(2-hydroxyphenyl)-2-oxobut-3-enoate</text>
        <dbReference type="Rhea" id="RHEA:27401"/>
        <dbReference type="ChEBI" id="CHEBI:59350"/>
        <dbReference type="ChEBI" id="CHEBI:59353"/>
        <dbReference type="EC" id="5.99.1.4"/>
    </reaction>
</comment>
<evidence type="ECO:0000259" key="3">
    <source>
        <dbReference type="Pfam" id="PF01323"/>
    </source>
</evidence>
<dbReference type="PANTHER" id="PTHR42943:SF2">
    <property type="entry name" value="GLUTATHIONE S-TRANSFERASE KAPPA 1"/>
    <property type="match status" value="1"/>
</dbReference>
<dbReference type="InterPro" id="IPR051924">
    <property type="entry name" value="GST_Kappa/NadH"/>
</dbReference>
<keyword evidence="5" id="KW-1185">Reference proteome</keyword>
<dbReference type="GO" id="GO:0018845">
    <property type="term" value="F:2-hydroxychromene-2-carboxylate isomerase activity"/>
    <property type="evidence" value="ECO:0007669"/>
    <property type="project" value="UniProtKB-UniRule"/>
</dbReference>
<dbReference type="GO" id="GO:0004364">
    <property type="term" value="F:glutathione transferase activity"/>
    <property type="evidence" value="ECO:0007669"/>
    <property type="project" value="TreeGrafter"/>
</dbReference>
<dbReference type="Gene3D" id="3.40.30.10">
    <property type="entry name" value="Glutaredoxin"/>
    <property type="match status" value="1"/>
</dbReference>
<gene>
    <name evidence="4" type="ORF">A5892_03565</name>
</gene>
<dbReference type="PANTHER" id="PTHR42943">
    <property type="entry name" value="GLUTATHIONE S-TRANSFERASE KAPPA"/>
    <property type="match status" value="1"/>
</dbReference>
<dbReference type="Pfam" id="PF01323">
    <property type="entry name" value="DSBA"/>
    <property type="match status" value="1"/>
</dbReference>
<evidence type="ECO:0000256" key="1">
    <source>
        <dbReference type="PIRNR" id="PIRNR006386"/>
    </source>
</evidence>
<organism evidence="4 5">
    <name type="scientific">Halotalea alkalilenta</name>
    <dbReference type="NCBI Taxonomy" id="376489"/>
    <lineage>
        <taxon>Bacteria</taxon>
        <taxon>Pseudomonadati</taxon>
        <taxon>Pseudomonadota</taxon>
        <taxon>Gammaproteobacteria</taxon>
        <taxon>Oceanospirillales</taxon>
        <taxon>Halomonadaceae</taxon>
        <taxon>Halotalea</taxon>
    </lineage>
</organism>
<proteinExistence type="inferred from homology"/>
<sequence length="194" mass="21937">MAKRIEFFFDFVSPYSYLAWTQLEGLTEEYDEEIAWRPLSLRQLMAGIENAAPPHELKRRYMRRDLERFAERYGVPLTLPEGGAPRADVALRIALASDGHAGQETFIASVFRTLWAHGEGVESLGVLRTLCDRAGLDGDRLIERATSSDIDALLAQRTRQALEQGVFGLPSFIVDGELFFGQDRLSFVREALER</sequence>
<evidence type="ECO:0000313" key="5">
    <source>
        <dbReference type="Proteomes" id="UP000077875"/>
    </source>
</evidence>
<dbReference type="PIRSF" id="PIRSF006386">
    <property type="entry name" value="HCCAis_GSTk"/>
    <property type="match status" value="1"/>
</dbReference>
<dbReference type="STRING" id="376489.A5892_03565"/>
<evidence type="ECO:0000256" key="2">
    <source>
        <dbReference type="PIRSR" id="PIRSR006386-1"/>
    </source>
</evidence>
<reference evidence="4 5" key="1">
    <citation type="submission" date="2016-04" db="EMBL/GenBank/DDBJ databases">
        <title>Complete Genome Sequence of Halotalea alkalilenta IHB B 13600.</title>
        <authorList>
            <person name="Swarnkar M.K."/>
            <person name="Sharma A."/>
            <person name="Kaushal K."/>
            <person name="Soni R."/>
            <person name="Rana S."/>
            <person name="Singh A.K."/>
            <person name="Gulati A."/>
        </authorList>
    </citation>
    <scope>NUCLEOTIDE SEQUENCE [LARGE SCALE GENOMIC DNA]</scope>
    <source>
        <strain evidence="4 5">IHB B 13600</strain>
    </source>
</reference>
<dbReference type="InterPro" id="IPR044087">
    <property type="entry name" value="NahD-like"/>
</dbReference>
<evidence type="ECO:0000313" key="4">
    <source>
        <dbReference type="EMBL" id="ANF56654.1"/>
    </source>
</evidence>
<feature type="domain" description="DSBA-like thioredoxin" evidence="3">
    <location>
        <begin position="5"/>
        <end position="192"/>
    </location>
</feature>
<dbReference type="RefSeq" id="WP_064121631.1">
    <property type="nucleotide sequence ID" value="NZ_CP015243.1"/>
</dbReference>
<dbReference type="Proteomes" id="UP000077875">
    <property type="component" value="Chromosome"/>
</dbReference>
<dbReference type="KEGG" id="haa:A5892_03565"/>
<accession>A0A172YBQ5</accession>
<dbReference type="EMBL" id="CP015243">
    <property type="protein sequence ID" value="ANF56654.1"/>
    <property type="molecule type" value="Genomic_DNA"/>
</dbReference>
<dbReference type="InterPro" id="IPR036249">
    <property type="entry name" value="Thioredoxin-like_sf"/>
</dbReference>
<dbReference type="GO" id="GO:1901170">
    <property type="term" value="P:naphthalene catabolic process"/>
    <property type="evidence" value="ECO:0007669"/>
    <property type="project" value="InterPro"/>
</dbReference>
<protein>
    <recommendedName>
        <fullName evidence="1">2-hydroxychromene-2-carboxylate isomerase</fullName>
        <ecNumber evidence="1">5.99.1.4</ecNumber>
    </recommendedName>
</protein>
<comment type="similarity">
    <text evidence="1">Belongs to the GST superfamily. NadH family.</text>
</comment>
<dbReference type="GO" id="GO:0006749">
    <property type="term" value="P:glutathione metabolic process"/>
    <property type="evidence" value="ECO:0007669"/>
    <property type="project" value="TreeGrafter"/>
</dbReference>
<dbReference type="CDD" id="cd03022">
    <property type="entry name" value="DsbA_HCCA_Iso"/>
    <property type="match status" value="1"/>
</dbReference>
<dbReference type="InterPro" id="IPR014440">
    <property type="entry name" value="HCCAis_GSTk"/>
</dbReference>
<feature type="active site" description="Nucleophile" evidence="2">
    <location>
        <position position="13"/>
    </location>
</feature>
<name>A0A172YBQ5_9GAMM</name>
<dbReference type="EC" id="5.99.1.4" evidence="1"/>